<dbReference type="PROSITE" id="PS51257">
    <property type="entry name" value="PROKAR_LIPOPROTEIN"/>
    <property type="match status" value="1"/>
</dbReference>
<accession>A0ABR9CHY0</accession>
<reference evidence="1 2" key="2">
    <citation type="journal article" date="2021" name="Int. J. Syst. Evol. Microbiol.">
        <title>Roseibium litorale sp. nov., isolated from a tidal flat sediment and proposal for the reclassification of Labrenzia polysiphoniae as Roseibium polysiphoniae comb. nov.</title>
        <authorList>
            <person name="Liu Y."/>
            <person name="Pei T."/>
            <person name="Du J."/>
            <person name="Chao M."/>
            <person name="Deng M.R."/>
            <person name="Zhu H."/>
        </authorList>
    </citation>
    <scope>NUCLEOTIDE SEQUENCE [LARGE SCALE GENOMIC DNA]</scope>
    <source>
        <strain evidence="1 2">4C16A</strain>
    </source>
</reference>
<name>A0ABR9CHY0_9HYPH</name>
<proteinExistence type="predicted"/>
<keyword evidence="2" id="KW-1185">Reference proteome</keyword>
<reference evidence="2" key="1">
    <citation type="submission" date="2020-09" db="EMBL/GenBank/DDBJ databases">
        <title>The genome sequence of strain Labrenzia suaedae 4C16A.</title>
        <authorList>
            <person name="Liu Y."/>
        </authorList>
    </citation>
    <scope>NUCLEOTIDE SEQUENCE [LARGE SCALE GENOMIC DNA]</scope>
    <source>
        <strain evidence="2">4C16A</strain>
    </source>
</reference>
<evidence type="ECO:0000313" key="2">
    <source>
        <dbReference type="Proteomes" id="UP000632063"/>
    </source>
</evidence>
<evidence type="ECO:0000313" key="1">
    <source>
        <dbReference type="EMBL" id="MBD8890438.1"/>
    </source>
</evidence>
<sequence length="404" mass="45643">MQAIFRPISILACALLLAACERNDPRYPVFYSYRVDVKVDGVPVTIERVIKCTGTLVTDWMVSPGTTTGGDYANPPVIGAKVPGTKSAVYTPVIHACRWASASPSEIEEDKKKVHRFLAQPFTEEHSKLKPDSKMPVLWVNDAETFDRMEYYVSETGLSGKQGHVEFIKVYPPVKVDRRAFRASEKRAGTESPDLTPFIFPRDNDYAYGTTLYKERGMRPGIRIVSVCYGAWRFPKSEWSKVPGLEEWVATLPKNGRAYLISDELWPNFTQTFQHEGWRSDPSLVPVGYMPKGEGEKVGRFATYDTIHPVFSTDEGSYVDLNESGSFGCIYEPMYPNRWQINVDRSTKPTASYPMKLEANRLWADFRPADNPVYVAELDEFIVFTSLSAGPNVLDEPVVKGWKE</sequence>
<dbReference type="EMBL" id="JACYXI010000001">
    <property type="protein sequence ID" value="MBD8890438.1"/>
    <property type="molecule type" value="Genomic_DNA"/>
</dbReference>
<gene>
    <name evidence="1" type="ORF">IG616_02685</name>
</gene>
<dbReference type="RefSeq" id="WP_192146115.1">
    <property type="nucleotide sequence ID" value="NZ_JACYXI010000001.1"/>
</dbReference>
<protein>
    <submittedName>
        <fullName evidence="1">Uncharacterized protein</fullName>
    </submittedName>
</protein>
<organism evidence="1 2">
    <name type="scientific">Roseibium litorale</name>
    <dbReference type="NCBI Taxonomy" id="2803841"/>
    <lineage>
        <taxon>Bacteria</taxon>
        <taxon>Pseudomonadati</taxon>
        <taxon>Pseudomonadota</taxon>
        <taxon>Alphaproteobacteria</taxon>
        <taxon>Hyphomicrobiales</taxon>
        <taxon>Stappiaceae</taxon>
        <taxon>Roseibium</taxon>
    </lineage>
</organism>
<comment type="caution">
    <text evidence="1">The sequence shown here is derived from an EMBL/GenBank/DDBJ whole genome shotgun (WGS) entry which is preliminary data.</text>
</comment>
<dbReference type="Proteomes" id="UP000632063">
    <property type="component" value="Unassembled WGS sequence"/>
</dbReference>